<dbReference type="RefSeq" id="WP_089283608.1">
    <property type="nucleotide sequence ID" value="NZ_FZOJ01000014.1"/>
</dbReference>
<dbReference type="SUPFAM" id="SSF46600">
    <property type="entry name" value="C-terminal UvrC-binding domain of UvrB"/>
    <property type="match status" value="1"/>
</dbReference>
<evidence type="ECO:0000313" key="8">
    <source>
        <dbReference type="EMBL" id="SNS60825.1"/>
    </source>
</evidence>
<evidence type="ECO:0000256" key="2">
    <source>
        <dbReference type="ARBA" id="ARBA00022763"/>
    </source>
</evidence>
<dbReference type="InterPro" id="IPR047296">
    <property type="entry name" value="GIY-YIG_UvrC_Cho"/>
</dbReference>
<dbReference type="EMBL" id="FZOJ01000014">
    <property type="protein sequence ID" value="SNS60825.1"/>
    <property type="molecule type" value="Genomic_DNA"/>
</dbReference>
<feature type="domain" description="UVR" evidence="6">
    <location>
        <begin position="192"/>
        <end position="227"/>
    </location>
</feature>
<dbReference type="InterPro" id="IPR035901">
    <property type="entry name" value="GIY-YIG_endonuc_sf"/>
</dbReference>
<dbReference type="GO" id="GO:0004518">
    <property type="term" value="F:nuclease activity"/>
    <property type="evidence" value="ECO:0007669"/>
    <property type="project" value="UniProtKB-KW"/>
</dbReference>
<dbReference type="Pfam" id="PF01541">
    <property type="entry name" value="GIY-YIG"/>
    <property type="match status" value="1"/>
</dbReference>
<name>A0A239FVN7_9FIRM</name>
<organism evidence="8 9">
    <name type="scientific">Anaerovirgula multivorans</name>
    <dbReference type="NCBI Taxonomy" id="312168"/>
    <lineage>
        <taxon>Bacteria</taxon>
        <taxon>Bacillati</taxon>
        <taxon>Bacillota</taxon>
        <taxon>Clostridia</taxon>
        <taxon>Peptostreptococcales</taxon>
        <taxon>Natronincolaceae</taxon>
        <taxon>Anaerovirgula</taxon>
    </lineage>
</organism>
<dbReference type="PROSITE" id="PS50151">
    <property type="entry name" value="UVR"/>
    <property type="match status" value="1"/>
</dbReference>
<keyword evidence="1" id="KW-0963">Cytoplasm</keyword>
<keyword evidence="3" id="KW-0228">DNA excision</keyword>
<dbReference type="PANTHER" id="PTHR30562">
    <property type="entry name" value="UVRC/OXIDOREDUCTASE"/>
    <property type="match status" value="1"/>
</dbReference>
<evidence type="ECO:0000259" key="6">
    <source>
        <dbReference type="PROSITE" id="PS50151"/>
    </source>
</evidence>
<dbReference type="GO" id="GO:0009380">
    <property type="term" value="C:excinuclease repair complex"/>
    <property type="evidence" value="ECO:0007669"/>
    <property type="project" value="TreeGrafter"/>
</dbReference>
<dbReference type="OrthoDB" id="9804933at2"/>
<dbReference type="FunFam" id="3.40.1440.10:FF:000001">
    <property type="entry name" value="UvrABC system protein C"/>
    <property type="match status" value="1"/>
</dbReference>
<dbReference type="InterPro" id="IPR001943">
    <property type="entry name" value="UVR_dom"/>
</dbReference>
<dbReference type="Gene3D" id="3.40.1440.10">
    <property type="entry name" value="GIY-YIG endonuclease"/>
    <property type="match status" value="1"/>
</dbReference>
<dbReference type="Proteomes" id="UP000198304">
    <property type="component" value="Unassembled WGS sequence"/>
</dbReference>
<keyword evidence="2" id="KW-0227">DNA damage</keyword>
<proteinExistence type="predicted"/>
<dbReference type="InterPro" id="IPR036876">
    <property type="entry name" value="UVR_dom_sf"/>
</dbReference>
<keyword evidence="4" id="KW-0267">Excision nuclease</keyword>
<reference evidence="9" key="1">
    <citation type="submission" date="2017-06" db="EMBL/GenBank/DDBJ databases">
        <authorList>
            <person name="Varghese N."/>
            <person name="Submissions S."/>
        </authorList>
    </citation>
    <scope>NUCLEOTIDE SEQUENCE [LARGE SCALE GENOMIC DNA]</scope>
    <source>
        <strain evidence="9">SCA</strain>
    </source>
</reference>
<evidence type="ECO:0000256" key="1">
    <source>
        <dbReference type="ARBA" id="ARBA00022490"/>
    </source>
</evidence>
<dbReference type="InterPro" id="IPR050066">
    <property type="entry name" value="UvrABC_protein_C"/>
</dbReference>
<sequence length="339" mass="40120">MSKIPKCLVEKINSVPAKPGIYQMKDSDGNIIYIGKSKSLKSRVKSYFNTQHKWNKIKKMVFHIHDIDFIVTDTHLEAQLLECALIKKMKPIYNVQFKNDKKYKYLKIEHCFKNKPITIVDERENENCFGPYRSKNILFAIINFFEHIYPISKYENAYDFTYNMLPQPIKKETFEENKNCIIEIFSKKKKMLKFLSEIESKMQLAASEFQFETASIYRDILHYIKYLDDSLVNENSNLRTSRVLIGEKIENGYKIFYISNNNIILKKKYKKLTGKALEEFLIQAQKLENDISHNKNEKSDLDFKNIIKAEIRDTTSKVLLTIDNNYNTDEFINKLMKNN</sequence>
<feature type="domain" description="GIY-YIG" evidence="7">
    <location>
        <begin position="17"/>
        <end position="95"/>
    </location>
</feature>
<evidence type="ECO:0000256" key="3">
    <source>
        <dbReference type="ARBA" id="ARBA00022769"/>
    </source>
</evidence>
<dbReference type="AlphaFoldDB" id="A0A239FVN7"/>
<dbReference type="PROSITE" id="PS50164">
    <property type="entry name" value="GIY_YIG"/>
    <property type="match status" value="1"/>
</dbReference>
<gene>
    <name evidence="8" type="ORF">SAMN05446037_101458</name>
</gene>
<evidence type="ECO:0000256" key="5">
    <source>
        <dbReference type="ARBA" id="ARBA00023204"/>
    </source>
</evidence>
<dbReference type="InterPro" id="IPR000305">
    <property type="entry name" value="GIY-YIG_endonuc"/>
</dbReference>
<evidence type="ECO:0000259" key="7">
    <source>
        <dbReference type="PROSITE" id="PS50164"/>
    </source>
</evidence>
<evidence type="ECO:0000313" key="9">
    <source>
        <dbReference type="Proteomes" id="UP000198304"/>
    </source>
</evidence>
<evidence type="ECO:0000256" key="4">
    <source>
        <dbReference type="ARBA" id="ARBA00022881"/>
    </source>
</evidence>
<dbReference type="PANTHER" id="PTHR30562:SF1">
    <property type="entry name" value="UVRABC SYSTEM PROTEIN C"/>
    <property type="match status" value="1"/>
</dbReference>
<accession>A0A239FVN7</accession>
<dbReference type="SMART" id="SM00465">
    <property type="entry name" value="GIYc"/>
    <property type="match status" value="1"/>
</dbReference>
<dbReference type="GO" id="GO:0006289">
    <property type="term" value="P:nucleotide-excision repair"/>
    <property type="evidence" value="ECO:0007669"/>
    <property type="project" value="InterPro"/>
</dbReference>
<protein>
    <submittedName>
        <fullName evidence="8">Excinuclease ABC subunit C</fullName>
    </submittedName>
</protein>
<dbReference type="CDD" id="cd10434">
    <property type="entry name" value="GIY-YIG_UvrC_Cho"/>
    <property type="match status" value="1"/>
</dbReference>
<dbReference type="SUPFAM" id="SSF82771">
    <property type="entry name" value="GIY-YIG endonuclease"/>
    <property type="match status" value="1"/>
</dbReference>
<keyword evidence="9" id="KW-1185">Reference proteome</keyword>
<dbReference type="Pfam" id="PF02151">
    <property type="entry name" value="UVR"/>
    <property type="match status" value="1"/>
</dbReference>
<keyword evidence="5" id="KW-0234">DNA repair</keyword>